<keyword evidence="2" id="KW-0813">Transport</keyword>
<keyword evidence="4" id="KW-0574">Periplasm</keyword>
<evidence type="ECO:0000256" key="7">
    <source>
        <dbReference type="PIRSR" id="PIRSR602386-1"/>
    </source>
</evidence>
<dbReference type="RefSeq" id="WP_332519794.1">
    <property type="nucleotide sequence ID" value="NZ_JANRHA010000005.1"/>
</dbReference>
<dbReference type="InterPro" id="IPR002386">
    <property type="entry name" value="Amicyanin/Pseudoazurin"/>
</dbReference>
<comment type="cofactor">
    <cofactor evidence="7">
        <name>Cu cation</name>
        <dbReference type="ChEBI" id="CHEBI:23378"/>
    </cofactor>
    <text evidence="7">Binds 1 copper ion per subunit.</text>
</comment>
<evidence type="ECO:0000259" key="9">
    <source>
        <dbReference type="Pfam" id="PF00127"/>
    </source>
</evidence>
<dbReference type="InterPro" id="IPR008972">
    <property type="entry name" value="Cupredoxin"/>
</dbReference>
<feature type="chain" id="PRO_5040794717" evidence="8">
    <location>
        <begin position="23"/>
        <end position="122"/>
    </location>
</feature>
<dbReference type="Gene3D" id="2.60.40.420">
    <property type="entry name" value="Cupredoxins - blue copper proteins"/>
    <property type="match status" value="1"/>
</dbReference>
<evidence type="ECO:0000256" key="4">
    <source>
        <dbReference type="ARBA" id="ARBA00022764"/>
    </source>
</evidence>
<evidence type="ECO:0000256" key="6">
    <source>
        <dbReference type="ARBA" id="ARBA00023008"/>
    </source>
</evidence>
<proteinExistence type="predicted"/>
<evidence type="ECO:0000256" key="3">
    <source>
        <dbReference type="ARBA" id="ARBA00022723"/>
    </source>
</evidence>
<evidence type="ECO:0000313" key="11">
    <source>
        <dbReference type="Proteomes" id="UP001152755"/>
    </source>
</evidence>
<dbReference type="GO" id="GO:0009055">
    <property type="term" value="F:electron transfer activity"/>
    <property type="evidence" value="ECO:0007669"/>
    <property type="project" value="InterPro"/>
</dbReference>
<evidence type="ECO:0000313" key="10">
    <source>
        <dbReference type="EMBL" id="MDG3014834.1"/>
    </source>
</evidence>
<comment type="caution">
    <text evidence="10">The sequence shown here is derived from an EMBL/GenBank/DDBJ whole genome shotgun (WGS) entry which is preliminary data.</text>
</comment>
<dbReference type="InterPro" id="IPR052721">
    <property type="entry name" value="ET_Amicyanin"/>
</dbReference>
<keyword evidence="6 7" id="KW-0186">Copper</keyword>
<dbReference type="PRINTS" id="PR00155">
    <property type="entry name" value="AMICYANIN"/>
</dbReference>
<dbReference type="GO" id="GO:0042597">
    <property type="term" value="C:periplasmic space"/>
    <property type="evidence" value="ECO:0007669"/>
    <property type="project" value="UniProtKB-SubCell"/>
</dbReference>
<dbReference type="SUPFAM" id="SSF49503">
    <property type="entry name" value="Cupredoxins"/>
    <property type="match status" value="1"/>
</dbReference>
<protein>
    <submittedName>
        <fullName evidence="10">Plastocyanin/azurin family copper-binding protein</fullName>
    </submittedName>
</protein>
<dbReference type="AlphaFoldDB" id="A0A9X4M133"/>
<organism evidence="10 11">
    <name type="scientific">Speluncibacter jeojiensis</name>
    <dbReference type="NCBI Taxonomy" id="2710754"/>
    <lineage>
        <taxon>Bacteria</taxon>
        <taxon>Bacillati</taxon>
        <taxon>Actinomycetota</taxon>
        <taxon>Actinomycetes</taxon>
        <taxon>Mycobacteriales</taxon>
        <taxon>Speluncibacteraceae</taxon>
        <taxon>Speluncibacter</taxon>
    </lineage>
</organism>
<dbReference type="Pfam" id="PF00127">
    <property type="entry name" value="Copper-bind"/>
    <property type="match status" value="1"/>
</dbReference>
<feature type="domain" description="Blue (type 1) copper" evidence="9">
    <location>
        <begin position="44"/>
        <end position="120"/>
    </location>
</feature>
<dbReference type="PROSITE" id="PS51257">
    <property type="entry name" value="PROKAR_LIPOPROTEIN"/>
    <property type="match status" value="1"/>
</dbReference>
<keyword evidence="5" id="KW-0249">Electron transport</keyword>
<evidence type="ECO:0000256" key="5">
    <source>
        <dbReference type="ARBA" id="ARBA00022982"/>
    </source>
</evidence>
<sequence length="122" mass="12809">MRNTLGMITVGAALLLGGTACGSTHEAQAPSVPTELPPNTVLVRDMQFTPAHLTVKAGQTVTWKFDDQGIPHDVTGTGQAAGILKSSTIANGTFSYVFKDPGTYDYMCSLHPQMTASVTVVP</sequence>
<gene>
    <name evidence="10" type="ORF">NVS88_09720</name>
</gene>
<feature type="binding site" evidence="7">
    <location>
        <position position="111"/>
    </location>
    <ligand>
        <name>Cu cation</name>
        <dbReference type="ChEBI" id="CHEBI:23378"/>
    </ligand>
</feature>
<dbReference type="Proteomes" id="UP001152755">
    <property type="component" value="Unassembled WGS sequence"/>
</dbReference>
<feature type="signal peptide" evidence="8">
    <location>
        <begin position="1"/>
        <end position="22"/>
    </location>
</feature>
<evidence type="ECO:0000256" key="1">
    <source>
        <dbReference type="ARBA" id="ARBA00004418"/>
    </source>
</evidence>
<keyword evidence="11" id="KW-1185">Reference proteome</keyword>
<accession>A0A9X4M133</accession>
<dbReference type="EMBL" id="JANRHA010000005">
    <property type="protein sequence ID" value="MDG3014834.1"/>
    <property type="molecule type" value="Genomic_DNA"/>
</dbReference>
<dbReference type="PANTHER" id="PTHR36507">
    <property type="entry name" value="BLL1555 PROTEIN"/>
    <property type="match status" value="1"/>
</dbReference>
<feature type="binding site" evidence="7">
    <location>
        <position position="108"/>
    </location>
    <ligand>
        <name>Cu cation</name>
        <dbReference type="ChEBI" id="CHEBI:23378"/>
    </ligand>
</feature>
<name>A0A9X4M133_9ACTN</name>
<dbReference type="PANTHER" id="PTHR36507:SF1">
    <property type="entry name" value="BLL1555 PROTEIN"/>
    <property type="match status" value="1"/>
</dbReference>
<keyword evidence="8" id="KW-0732">Signal</keyword>
<reference evidence="10" key="1">
    <citation type="submission" date="2022-08" db="EMBL/GenBank/DDBJ databases">
        <title>Genome analysis of Corynebacteriales strain.</title>
        <authorList>
            <person name="Lee S.D."/>
        </authorList>
    </citation>
    <scope>NUCLEOTIDE SEQUENCE</scope>
    <source>
        <strain evidence="10">D3-21</strain>
    </source>
</reference>
<dbReference type="InterPro" id="IPR000923">
    <property type="entry name" value="BlueCu_1"/>
</dbReference>
<evidence type="ECO:0000256" key="2">
    <source>
        <dbReference type="ARBA" id="ARBA00022448"/>
    </source>
</evidence>
<keyword evidence="3 7" id="KW-0479">Metal-binding</keyword>
<dbReference type="GO" id="GO:0005507">
    <property type="term" value="F:copper ion binding"/>
    <property type="evidence" value="ECO:0007669"/>
    <property type="project" value="InterPro"/>
</dbReference>
<comment type="subcellular location">
    <subcellularLocation>
        <location evidence="1">Periplasm</location>
    </subcellularLocation>
</comment>
<feature type="binding site" evidence="7">
    <location>
        <position position="72"/>
    </location>
    <ligand>
        <name>Cu cation</name>
        <dbReference type="ChEBI" id="CHEBI:23378"/>
    </ligand>
</feature>
<evidence type="ECO:0000256" key="8">
    <source>
        <dbReference type="SAM" id="SignalP"/>
    </source>
</evidence>